<accession>A0ABC9BCC8</accession>
<keyword evidence="9 11" id="KW-0472">Membrane</keyword>
<evidence type="ECO:0000256" key="9">
    <source>
        <dbReference type="ARBA" id="ARBA00023136"/>
    </source>
</evidence>
<evidence type="ECO:0000256" key="5">
    <source>
        <dbReference type="ARBA" id="ARBA00022692"/>
    </source>
</evidence>
<keyword evidence="7" id="KW-0677">Repeat</keyword>
<dbReference type="EMBL" id="OZ075135">
    <property type="protein sequence ID" value="CAL4999004.1"/>
    <property type="molecule type" value="Genomic_DNA"/>
</dbReference>
<dbReference type="Proteomes" id="UP001497457">
    <property type="component" value="Chromosome 25rd"/>
</dbReference>
<feature type="chain" id="PRO_5044847846" description="Leucine-rich repeat-containing N-terminal plant-type domain-containing protein" evidence="12">
    <location>
        <begin position="24"/>
        <end position="1124"/>
    </location>
</feature>
<evidence type="ECO:0000256" key="11">
    <source>
        <dbReference type="SAM" id="Phobius"/>
    </source>
</evidence>
<proteinExistence type="inferred from homology"/>
<dbReference type="AlphaFoldDB" id="A0ABC9BCC8"/>
<keyword evidence="6 12" id="KW-0732">Signal</keyword>
<keyword evidence="8 11" id="KW-1133">Transmembrane helix</keyword>
<evidence type="ECO:0000256" key="1">
    <source>
        <dbReference type="ARBA" id="ARBA00004251"/>
    </source>
</evidence>
<dbReference type="InterPro" id="IPR001611">
    <property type="entry name" value="Leu-rich_rpt"/>
</dbReference>
<evidence type="ECO:0000313" key="14">
    <source>
        <dbReference type="EMBL" id="CAL4999004.1"/>
    </source>
</evidence>
<dbReference type="Pfam" id="PF00560">
    <property type="entry name" value="LRR_1"/>
    <property type="match status" value="9"/>
</dbReference>
<sequence length="1124" mass="123875">MFCHPLPSYLLLATVILATRGHGANLCHQDQSAALLRLKAGFHFDTMSPNCPLFPSQLRNLSSWKVDTNCCTWEGVTCDGTSGYVTALDLSCLCILGNLSTSDIFKLTSLRSLSLAYNNFDASPWPSFGFEQLTGLRYLDLSYSGLSGDVPVEKGQLSNLVTLDLSGLDLQHLSLETLIHNLGGLQKLYLNYSNILVSPHDLARASSTNTTSGLKVLSMPWCTVTGGSSDTVLNLLFRSKLANLVTLDLAGWDPINLSLYALMDRLGNLQNLYLENANISVSPTDLAHGSSTNMAPGLKELSMSQCTITGRIDIALTKFRSLTRLTLDGTKFSGPSPVPEHFVEFSSLTVLSLQRCGLTRTTFPSWIFHIKSLMSLDVSGNENLCGELPEFIEGSALQELLVSGTKFSGKIPESISNLRNLTALDLSNCRFHGLIPSFTQWPMIRWVDLSGNNITGSLPSDGYLSLHNLTEITLSNNSISGVIPPALFSHPSLKYLDLSQNNFTGNFLLYPNISSSLRAIDVSFNKLQGPLPKFLSKFVGIELLDLSSNNFTGFVGLSFIKNYKELWYLSLSHNKLSVVEEDGNHSYVEYPVIMELLGLASCNLSYIPKFLMHQTRLSDLDLSDNNIGGHIPDWIWAIGGPFSVSLNLSHNLFTSVNSNLSNTSIRDFDLHSNKIEGALPLPPSGTYRLDYSNNHFNSSITPEFWSRTSSANSLSLANNSLTGEVSQLICNSIDIGVLDLSFNNFSGSIPPCLLKHTKRLEVLNLRGNKFHGSLPQDISEDCALQIIDLNGNKLVGNLPVSMINCQILQVLDLGNNLIVDTYPEWLGVLPSLKVLVLKSNRFHGPIDYSGMNKQTHPFFPELQVLDLSSNSFNGSIPTRFFKQFKAMMAVSSGAPNMYVEVIPMSSASSPGYRPYYRDSITITLKGQETTMVQILSVFMYIDLSKNNFEGSIPREIGDLKILKQLNLSRNSFTGGIPPHIANMLQLESLDLSYNQLSGEIPPAMAPMSFLEMLNLSYNHLSGMIPQSSQFLTFPNTSFLGNGELCGKPLTRLCVSNQAPSAAPTPGSSKDLNWEFLSVEVGIISGLAVVVVTTLLWGNGRRWVYWHVDKFWLLVLYPWICRRLR</sequence>
<evidence type="ECO:0000256" key="6">
    <source>
        <dbReference type="ARBA" id="ARBA00022729"/>
    </source>
</evidence>
<evidence type="ECO:0000256" key="10">
    <source>
        <dbReference type="ARBA" id="ARBA00023180"/>
    </source>
</evidence>
<feature type="transmembrane region" description="Helical" evidence="11">
    <location>
        <begin position="1075"/>
        <end position="1096"/>
    </location>
</feature>
<keyword evidence="5 11" id="KW-0812">Transmembrane</keyword>
<keyword evidence="15" id="KW-1185">Reference proteome</keyword>
<keyword evidence="10" id="KW-0325">Glycoprotein</keyword>
<evidence type="ECO:0000313" key="15">
    <source>
        <dbReference type="Proteomes" id="UP001497457"/>
    </source>
</evidence>
<organism evidence="14 15">
    <name type="scientific">Urochloa decumbens</name>
    <dbReference type="NCBI Taxonomy" id="240449"/>
    <lineage>
        <taxon>Eukaryota</taxon>
        <taxon>Viridiplantae</taxon>
        <taxon>Streptophyta</taxon>
        <taxon>Embryophyta</taxon>
        <taxon>Tracheophyta</taxon>
        <taxon>Spermatophyta</taxon>
        <taxon>Magnoliopsida</taxon>
        <taxon>Liliopsida</taxon>
        <taxon>Poales</taxon>
        <taxon>Poaceae</taxon>
        <taxon>PACMAD clade</taxon>
        <taxon>Panicoideae</taxon>
        <taxon>Panicodae</taxon>
        <taxon>Paniceae</taxon>
        <taxon>Melinidinae</taxon>
        <taxon>Urochloa</taxon>
    </lineage>
</organism>
<dbReference type="PANTHER" id="PTHR48061">
    <property type="entry name" value="LEUCINE-RICH REPEAT RECEPTOR PROTEIN KINASE EMS1-LIKE-RELATED"/>
    <property type="match status" value="1"/>
</dbReference>
<dbReference type="Pfam" id="PF13855">
    <property type="entry name" value="LRR_8"/>
    <property type="match status" value="2"/>
</dbReference>
<dbReference type="InterPro" id="IPR032675">
    <property type="entry name" value="LRR_dom_sf"/>
</dbReference>
<keyword evidence="3" id="KW-1003">Cell membrane</keyword>
<dbReference type="GO" id="GO:0005886">
    <property type="term" value="C:plasma membrane"/>
    <property type="evidence" value="ECO:0007669"/>
    <property type="project" value="UniProtKB-SubCell"/>
</dbReference>
<keyword evidence="4" id="KW-0433">Leucine-rich repeat</keyword>
<dbReference type="SUPFAM" id="SSF52058">
    <property type="entry name" value="L domain-like"/>
    <property type="match status" value="4"/>
</dbReference>
<reference evidence="14" key="1">
    <citation type="submission" date="2024-10" db="EMBL/GenBank/DDBJ databases">
        <authorList>
            <person name="Ryan C."/>
        </authorList>
    </citation>
    <scope>NUCLEOTIDE SEQUENCE [LARGE SCALE GENOMIC DNA]</scope>
</reference>
<evidence type="ECO:0000256" key="7">
    <source>
        <dbReference type="ARBA" id="ARBA00022737"/>
    </source>
</evidence>
<evidence type="ECO:0000256" key="12">
    <source>
        <dbReference type="SAM" id="SignalP"/>
    </source>
</evidence>
<evidence type="ECO:0000256" key="2">
    <source>
        <dbReference type="ARBA" id="ARBA00009592"/>
    </source>
</evidence>
<evidence type="ECO:0000256" key="3">
    <source>
        <dbReference type="ARBA" id="ARBA00022475"/>
    </source>
</evidence>
<dbReference type="FunFam" id="3.80.10.10:FF:001678">
    <property type="entry name" value="Calmodulin-binding receptor kinase CaMRLK"/>
    <property type="match status" value="1"/>
</dbReference>
<name>A0ABC9BCC8_9POAL</name>
<dbReference type="InterPro" id="IPR013210">
    <property type="entry name" value="LRR_N_plant-typ"/>
</dbReference>
<evidence type="ECO:0000259" key="13">
    <source>
        <dbReference type="Pfam" id="PF08263"/>
    </source>
</evidence>
<comment type="subcellular location">
    <subcellularLocation>
        <location evidence="1">Cell membrane</location>
        <topology evidence="1">Single-pass type I membrane protein</topology>
    </subcellularLocation>
</comment>
<dbReference type="SMART" id="SM00369">
    <property type="entry name" value="LRR_TYP"/>
    <property type="match status" value="10"/>
</dbReference>
<dbReference type="InterPro" id="IPR046956">
    <property type="entry name" value="RLP23-like"/>
</dbReference>
<dbReference type="InterPro" id="IPR003591">
    <property type="entry name" value="Leu-rich_rpt_typical-subtyp"/>
</dbReference>
<gene>
    <name evidence="14" type="ORF">URODEC1_LOCUS64103</name>
</gene>
<comment type="similarity">
    <text evidence="2">Belongs to the RLP family.</text>
</comment>
<feature type="signal peptide" evidence="12">
    <location>
        <begin position="1"/>
        <end position="23"/>
    </location>
</feature>
<dbReference type="Pfam" id="PF08263">
    <property type="entry name" value="LRRNT_2"/>
    <property type="match status" value="1"/>
</dbReference>
<evidence type="ECO:0000256" key="4">
    <source>
        <dbReference type="ARBA" id="ARBA00022614"/>
    </source>
</evidence>
<dbReference type="FunFam" id="3.80.10.10:FF:000213">
    <property type="entry name" value="Tyrosine-sulfated glycopeptide receptor 1"/>
    <property type="match status" value="1"/>
</dbReference>
<dbReference type="PANTHER" id="PTHR48061:SF14">
    <property type="entry name" value="LEUCINE-RICH REPEAT-CONTAINING N-TERMINAL PLANT-TYPE DOMAIN-CONTAINING PROTEIN"/>
    <property type="match status" value="1"/>
</dbReference>
<evidence type="ECO:0000256" key="8">
    <source>
        <dbReference type="ARBA" id="ARBA00022989"/>
    </source>
</evidence>
<dbReference type="Gene3D" id="3.80.10.10">
    <property type="entry name" value="Ribonuclease Inhibitor"/>
    <property type="match status" value="2"/>
</dbReference>
<feature type="domain" description="Leucine-rich repeat-containing N-terminal plant-type" evidence="13">
    <location>
        <begin position="28"/>
        <end position="79"/>
    </location>
</feature>
<protein>
    <recommendedName>
        <fullName evidence="13">Leucine-rich repeat-containing N-terminal plant-type domain-containing protein</fullName>
    </recommendedName>
</protein>